<comment type="caution">
    <text evidence="2">The sequence shown here is derived from an EMBL/GenBank/DDBJ whole genome shotgun (WGS) entry which is preliminary data.</text>
</comment>
<name>A0AA35SQX4_GEOBA</name>
<feature type="non-terminal residue" evidence="2">
    <location>
        <position position="1"/>
    </location>
</feature>
<protein>
    <submittedName>
        <fullName evidence="2">Uncharacterized protein</fullName>
    </submittedName>
</protein>
<proteinExistence type="predicted"/>
<accession>A0AA35SQX4</accession>
<reference evidence="2" key="1">
    <citation type="submission" date="2023-03" db="EMBL/GenBank/DDBJ databases">
        <authorList>
            <person name="Steffen K."/>
            <person name="Cardenas P."/>
        </authorList>
    </citation>
    <scope>NUCLEOTIDE SEQUENCE</scope>
</reference>
<evidence type="ECO:0000313" key="3">
    <source>
        <dbReference type="Proteomes" id="UP001174909"/>
    </source>
</evidence>
<gene>
    <name evidence="2" type="ORF">GBAR_LOCUS19140</name>
</gene>
<dbReference type="AlphaFoldDB" id="A0AA35SQX4"/>
<evidence type="ECO:0000256" key="1">
    <source>
        <dbReference type="SAM" id="SignalP"/>
    </source>
</evidence>
<dbReference type="Proteomes" id="UP001174909">
    <property type="component" value="Unassembled WGS sequence"/>
</dbReference>
<evidence type="ECO:0000313" key="2">
    <source>
        <dbReference type="EMBL" id="CAI8033949.1"/>
    </source>
</evidence>
<sequence>MLFAAIVTGFFLASCNYCAYVNVREDKRKAIMGKHRTPENSLKSDAWLGGIGGLMALKKFNHKTRKLDFMESYRRRT</sequence>
<feature type="chain" id="PRO_5041295041" evidence="1">
    <location>
        <begin position="19"/>
        <end position="77"/>
    </location>
</feature>
<dbReference type="InterPro" id="IPR010718">
    <property type="entry name" value="DUF1294"/>
</dbReference>
<feature type="signal peptide" evidence="1">
    <location>
        <begin position="1"/>
        <end position="18"/>
    </location>
</feature>
<dbReference type="EMBL" id="CASHTH010002707">
    <property type="protein sequence ID" value="CAI8033949.1"/>
    <property type="molecule type" value="Genomic_DNA"/>
</dbReference>
<organism evidence="2 3">
    <name type="scientific">Geodia barretti</name>
    <name type="common">Barrett's horny sponge</name>
    <dbReference type="NCBI Taxonomy" id="519541"/>
    <lineage>
        <taxon>Eukaryota</taxon>
        <taxon>Metazoa</taxon>
        <taxon>Porifera</taxon>
        <taxon>Demospongiae</taxon>
        <taxon>Heteroscleromorpha</taxon>
        <taxon>Tetractinellida</taxon>
        <taxon>Astrophorina</taxon>
        <taxon>Geodiidae</taxon>
        <taxon>Geodia</taxon>
    </lineage>
</organism>
<keyword evidence="3" id="KW-1185">Reference proteome</keyword>
<dbReference type="Pfam" id="PF06961">
    <property type="entry name" value="DUF1294"/>
    <property type="match status" value="1"/>
</dbReference>
<keyword evidence="1" id="KW-0732">Signal</keyword>